<evidence type="ECO:0000256" key="3">
    <source>
        <dbReference type="ARBA" id="ARBA00022448"/>
    </source>
</evidence>
<evidence type="ECO:0000313" key="10">
    <source>
        <dbReference type="Proteomes" id="UP001500689"/>
    </source>
</evidence>
<dbReference type="Pfam" id="PF00005">
    <property type="entry name" value="ABC_tran"/>
    <property type="match status" value="1"/>
</dbReference>
<evidence type="ECO:0000256" key="2">
    <source>
        <dbReference type="ARBA" id="ARBA00005417"/>
    </source>
</evidence>
<comment type="caution">
    <text evidence="9">The sequence shown here is derived from an EMBL/GenBank/DDBJ whole genome shotgun (WGS) entry which is preliminary data.</text>
</comment>
<proteinExistence type="inferred from homology"/>
<dbReference type="Proteomes" id="UP001500689">
    <property type="component" value="Unassembled WGS sequence"/>
</dbReference>
<dbReference type="PROSITE" id="PS00211">
    <property type="entry name" value="ABC_TRANSPORTER_1"/>
    <property type="match status" value="1"/>
</dbReference>
<comment type="similarity">
    <text evidence="2">Belongs to the ABC transporter superfamily.</text>
</comment>
<keyword evidence="10" id="KW-1185">Reference proteome</keyword>
<dbReference type="PANTHER" id="PTHR43297:SF2">
    <property type="entry name" value="DIPEPTIDE TRANSPORT ATP-BINDING PROTEIN DPPD"/>
    <property type="match status" value="1"/>
</dbReference>
<dbReference type="InterPro" id="IPR003593">
    <property type="entry name" value="AAA+_ATPase"/>
</dbReference>
<gene>
    <name evidence="9" type="ORF">GCM10022222_82150</name>
</gene>
<dbReference type="SMART" id="SM00382">
    <property type="entry name" value="AAA"/>
    <property type="match status" value="1"/>
</dbReference>
<sequence>MNASPTGDPVLSVRDLCVEFRTPQGWAPAVSGLDFDLYANRTLAVLGESGSGKSATARAIMGVLPANGARVPRGRVAVHGADLLAMRPARRRAIRGPVVGMVFQDAQAALNPVLPVGYQIAEGCRVHRGLSRRAARARAVDLLGQVGIPRPARAASRFPHQFSGGMRQRVMIAATLALDPEVLIADEPTTALDVTVQAQILRLLLDLQQERGMSLMFITHDMGVVATVADEVLVMYAGRSAEYGPADTVLGAPGHPYTKALLASIPRPEHRGQDLPAIGGQPPELTQLGTGCAFRPRCPKATDICRVAPPAVPLQAGRHVWCHHTGDRPAEPALVS</sequence>
<keyword evidence="6 9" id="KW-0067">ATP-binding</keyword>
<dbReference type="EMBL" id="BAAAZN010000030">
    <property type="protein sequence ID" value="GAA3585092.1"/>
    <property type="molecule type" value="Genomic_DNA"/>
</dbReference>
<dbReference type="InterPro" id="IPR017871">
    <property type="entry name" value="ABC_transporter-like_CS"/>
</dbReference>
<accession>A0ABP6YLX6</accession>
<name>A0ABP6YLX6_9PSEU</name>
<dbReference type="Gene3D" id="3.40.50.300">
    <property type="entry name" value="P-loop containing nucleotide triphosphate hydrolases"/>
    <property type="match status" value="1"/>
</dbReference>
<evidence type="ECO:0000256" key="5">
    <source>
        <dbReference type="ARBA" id="ARBA00022741"/>
    </source>
</evidence>
<reference evidence="10" key="1">
    <citation type="journal article" date="2019" name="Int. J. Syst. Evol. Microbiol.">
        <title>The Global Catalogue of Microorganisms (GCM) 10K type strain sequencing project: providing services to taxonomists for standard genome sequencing and annotation.</title>
        <authorList>
            <consortium name="The Broad Institute Genomics Platform"/>
            <consortium name="The Broad Institute Genome Sequencing Center for Infectious Disease"/>
            <person name="Wu L."/>
            <person name="Ma J."/>
        </authorList>
    </citation>
    <scope>NUCLEOTIDE SEQUENCE [LARGE SCALE GENOMIC DNA]</scope>
    <source>
        <strain evidence="10">JCM 16898</strain>
    </source>
</reference>
<dbReference type="GO" id="GO:0005524">
    <property type="term" value="F:ATP binding"/>
    <property type="evidence" value="ECO:0007669"/>
    <property type="project" value="UniProtKB-KW"/>
</dbReference>
<dbReference type="InterPro" id="IPR050388">
    <property type="entry name" value="ABC_Ni/Peptide_Import"/>
</dbReference>
<keyword evidence="3" id="KW-0813">Transport</keyword>
<organism evidence="9 10">
    <name type="scientific">Amycolatopsis ultiminotia</name>
    <dbReference type="NCBI Taxonomy" id="543629"/>
    <lineage>
        <taxon>Bacteria</taxon>
        <taxon>Bacillati</taxon>
        <taxon>Actinomycetota</taxon>
        <taxon>Actinomycetes</taxon>
        <taxon>Pseudonocardiales</taxon>
        <taxon>Pseudonocardiaceae</taxon>
        <taxon>Amycolatopsis</taxon>
    </lineage>
</organism>
<dbReference type="InterPro" id="IPR027417">
    <property type="entry name" value="P-loop_NTPase"/>
</dbReference>
<evidence type="ECO:0000259" key="8">
    <source>
        <dbReference type="PROSITE" id="PS50893"/>
    </source>
</evidence>
<dbReference type="RefSeq" id="WP_344868934.1">
    <property type="nucleotide sequence ID" value="NZ_BAAAZN010000030.1"/>
</dbReference>
<dbReference type="Pfam" id="PF08352">
    <property type="entry name" value="oligo_HPY"/>
    <property type="match status" value="1"/>
</dbReference>
<keyword evidence="7" id="KW-0472">Membrane</keyword>
<evidence type="ECO:0000256" key="7">
    <source>
        <dbReference type="ARBA" id="ARBA00023136"/>
    </source>
</evidence>
<evidence type="ECO:0000313" key="9">
    <source>
        <dbReference type="EMBL" id="GAA3585092.1"/>
    </source>
</evidence>
<dbReference type="CDD" id="cd03257">
    <property type="entry name" value="ABC_NikE_OppD_transporters"/>
    <property type="match status" value="1"/>
</dbReference>
<keyword evidence="4" id="KW-1003">Cell membrane</keyword>
<dbReference type="NCBIfam" id="TIGR01727">
    <property type="entry name" value="oligo_HPY"/>
    <property type="match status" value="1"/>
</dbReference>
<evidence type="ECO:0000256" key="1">
    <source>
        <dbReference type="ARBA" id="ARBA00004202"/>
    </source>
</evidence>
<dbReference type="InterPro" id="IPR003439">
    <property type="entry name" value="ABC_transporter-like_ATP-bd"/>
</dbReference>
<keyword evidence="5" id="KW-0547">Nucleotide-binding</keyword>
<dbReference type="SUPFAM" id="SSF52540">
    <property type="entry name" value="P-loop containing nucleoside triphosphate hydrolases"/>
    <property type="match status" value="1"/>
</dbReference>
<feature type="domain" description="ABC transporter" evidence="8">
    <location>
        <begin position="13"/>
        <end position="262"/>
    </location>
</feature>
<evidence type="ECO:0000256" key="4">
    <source>
        <dbReference type="ARBA" id="ARBA00022475"/>
    </source>
</evidence>
<evidence type="ECO:0000256" key="6">
    <source>
        <dbReference type="ARBA" id="ARBA00022840"/>
    </source>
</evidence>
<protein>
    <submittedName>
        <fullName evidence="9">ABC transporter ATP-binding protein</fullName>
    </submittedName>
</protein>
<dbReference type="PANTHER" id="PTHR43297">
    <property type="entry name" value="OLIGOPEPTIDE TRANSPORT ATP-BINDING PROTEIN APPD"/>
    <property type="match status" value="1"/>
</dbReference>
<comment type="subcellular location">
    <subcellularLocation>
        <location evidence="1">Cell membrane</location>
        <topology evidence="1">Peripheral membrane protein</topology>
    </subcellularLocation>
</comment>
<dbReference type="InterPro" id="IPR013563">
    <property type="entry name" value="Oligopep_ABC_C"/>
</dbReference>
<dbReference type="PROSITE" id="PS50893">
    <property type="entry name" value="ABC_TRANSPORTER_2"/>
    <property type="match status" value="1"/>
</dbReference>